<evidence type="ECO:0000256" key="2">
    <source>
        <dbReference type="ARBA" id="ARBA00004308"/>
    </source>
</evidence>
<evidence type="ECO:0000256" key="6">
    <source>
        <dbReference type="ARBA" id="ARBA00022989"/>
    </source>
</evidence>
<evidence type="ECO:0000256" key="4">
    <source>
        <dbReference type="ARBA" id="ARBA00022679"/>
    </source>
</evidence>
<comment type="subcellular location">
    <subcellularLocation>
        <location evidence="2">Endomembrane system</location>
    </subcellularLocation>
    <subcellularLocation>
        <location evidence="1">Membrane</location>
        <topology evidence="1">Single-pass membrane protein</topology>
    </subcellularLocation>
</comment>
<evidence type="ECO:0000313" key="10">
    <source>
        <dbReference type="Proteomes" id="UP001161389"/>
    </source>
</evidence>
<dbReference type="Pfam" id="PF00777">
    <property type="entry name" value="Glyco_transf_29"/>
    <property type="match status" value="1"/>
</dbReference>
<dbReference type="AlphaFoldDB" id="A0AA37W7D5"/>
<reference evidence="9" key="2">
    <citation type="submission" date="2023-01" db="EMBL/GenBank/DDBJ databases">
        <title>Draft genome sequence of Litoribrevibacter albus strain NBRC 110071.</title>
        <authorList>
            <person name="Sun Q."/>
            <person name="Mori K."/>
        </authorList>
    </citation>
    <scope>NUCLEOTIDE SEQUENCE</scope>
    <source>
        <strain evidence="9">NBRC 110071</strain>
    </source>
</reference>
<reference evidence="9" key="1">
    <citation type="journal article" date="2014" name="Int. J. Syst. Evol. Microbiol.">
        <title>Complete genome sequence of Corynebacterium casei LMG S-19264T (=DSM 44701T), isolated from a smear-ripened cheese.</title>
        <authorList>
            <consortium name="US DOE Joint Genome Institute (JGI-PGF)"/>
            <person name="Walter F."/>
            <person name="Albersmeier A."/>
            <person name="Kalinowski J."/>
            <person name="Ruckert C."/>
        </authorList>
    </citation>
    <scope>NUCLEOTIDE SEQUENCE</scope>
    <source>
        <strain evidence="9">NBRC 110071</strain>
    </source>
</reference>
<keyword evidence="5" id="KW-0812">Transmembrane</keyword>
<keyword evidence="8" id="KW-0325">Glycoprotein</keyword>
<protein>
    <submittedName>
        <fullName evidence="9">Uncharacterized protein</fullName>
    </submittedName>
</protein>
<evidence type="ECO:0000256" key="1">
    <source>
        <dbReference type="ARBA" id="ARBA00004167"/>
    </source>
</evidence>
<evidence type="ECO:0000256" key="5">
    <source>
        <dbReference type="ARBA" id="ARBA00022692"/>
    </source>
</evidence>
<evidence type="ECO:0000256" key="7">
    <source>
        <dbReference type="ARBA" id="ARBA00023136"/>
    </source>
</evidence>
<evidence type="ECO:0000313" key="9">
    <source>
        <dbReference type="EMBL" id="GLQ32500.1"/>
    </source>
</evidence>
<keyword evidence="3" id="KW-0328">Glycosyltransferase</keyword>
<evidence type="ECO:0000256" key="8">
    <source>
        <dbReference type="ARBA" id="ARBA00023180"/>
    </source>
</evidence>
<accession>A0AA37W7D5</accession>
<name>A0AA37W7D5_9GAMM</name>
<keyword evidence="10" id="KW-1185">Reference proteome</keyword>
<keyword evidence="6" id="KW-1133">Transmembrane helix</keyword>
<evidence type="ECO:0000256" key="3">
    <source>
        <dbReference type="ARBA" id="ARBA00022676"/>
    </source>
</evidence>
<gene>
    <name evidence="9" type="ORF">GCM10007876_29790</name>
</gene>
<dbReference type="RefSeq" id="WP_284382513.1">
    <property type="nucleotide sequence ID" value="NZ_BSNM01000016.1"/>
</dbReference>
<comment type="caution">
    <text evidence="9">The sequence shown here is derived from an EMBL/GenBank/DDBJ whole genome shotgun (WGS) entry which is preliminary data.</text>
</comment>
<dbReference type="GO" id="GO:0008373">
    <property type="term" value="F:sialyltransferase activity"/>
    <property type="evidence" value="ECO:0007669"/>
    <property type="project" value="InterPro"/>
</dbReference>
<organism evidence="9 10">
    <name type="scientific">Litoribrevibacter albus</name>
    <dbReference type="NCBI Taxonomy" id="1473156"/>
    <lineage>
        <taxon>Bacteria</taxon>
        <taxon>Pseudomonadati</taxon>
        <taxon>Pseudomonadota</taxon>
        <taxon>Gammaproteobacteria</taxon>
        <taxon>Oceanospirillales</taxon>
        <taxon>Oceanospirillaceae</taxon>
        <taxon>Litoribrevibacter</taxon>
    </lineage>
</organism>
<proteinExistence type="predicted"/>
<dbReference type="InterPro" id="IPR038578">
    <property type="entry name" value="GT29-like_sf"/>
</dbReference>
<dbReference type="Gene3D" id="3.90.1480.20">
    <property type="entry name" value="Glycosyl transferase family 29"/>
    <property type="match status" value="2"/>
</dbReference>
<keyword evidence="7" id="KW-0472">Membrane</keyword>
<dbReference type="InterPro" id="IPR001675">
    <property type="entry name" value="Glyco_trans_29"/>
</dbReference>
<dbReference type="Proteomes" id="UP001161389">
    <property type="component" value="Unassembled WGS sequence"/>
</dbReference>
<keyword evidence="4" id="KW-0808">Transferase</keyword>
<dbReference type="GO" id="GO:0016020">
    <property type="term" value="C:membrane"/>
    <property type="evidence" value="ECO:0007669"/>
    <property type="project" value="UniProtKB-SubCell"/>
</dbReference>
<dbReference type="EMBL" id="BSNM01000016">
    <property type="protein sequence ID" value="GLQ32500.1"/>
    <property type="molecule type" value="Genomic_DNA"/>
</dbReference>
<sequence>MMLKDKSEPLSQDICIVGNATSLLEKNYGNMIDQHTSVVRLNKGFPQKKESQGKKTTLVGTSCPISWLSFRWYFGKCPLMWMSPSQEYFPKWVTKQKNFSRYPKERWEALSQRLGGKRPSTGAMMIDYICNVINPDHLRIYGFDFKSSDTLFKKKQNLGPHDWVAEQKFTQSIIIQGKKLGKDWDIVP</sequence>
<dbReference type="GO" id="GO:0012505">
    <property type="term" value="C:endomembrane system"/>
    <property type="evidence" value="ECO:0007669"/>
    <property type="project" value="UniProtKB-SubCell"/>
</dbReference>